<protein>
    <recommendedName>
        <fullName evidence="4">Nuclear envelope pore membrane protein POM 121C</fullName>
    </recommendedName>
</protein>
<evidence type="ECO:0000313" key="2">
    <source>
        <dbReference type="Ensembl" id="ENSMCSP00000009943.1"/>
    </source>
</evidence>
<feature type="region of interest" description="Disordered" evidence="1">
    <location>
        <begin position="193"/>
        <end position="232"/>
    </location>
</feature>
<feature type="compositionally biased region" description="Low complexity" evidence="1">
    <location>
        <begin position="404"/>
        <end position="413"/>
    </location>
</feature>
<feature type="compositionally biased region" description="Low complexity" evidence="1">
    <location>
        <begin position="1170"/>
        <end position="1181"/>
    </location>
</feature>
<dbReference type="PANTHER" id="PTHR23193:SF5">
    <property type="entry name" value="NUCLEAR ENVELOPE PORE MEMBRANE PROTEIN POM 121C-RELATED"/>
    <property type="match status" value="1"/>
</dbReference>
<feature type="compositionally biased region" description="Polar residues" evidence="1">
    <location>
        <begin position="650"/>
        <end position="671"/>
    </location>
</feature>
<sequence>MGTRGRVRGGARRCAEHAGSLRDRAPRSSEQARPSQGAWPVLCLWKPRSLRQLRPIYSDGAGPAPTGSPPPHEAPPTRGAPPPQCVAAGLVALSREAPPTSRAHPLSPAPAARAERASPARPKLRLPVLSRPLAKPRPPRPASTPGGGALGGAGRGGGRRRDREPRWPWPPRSARLGLAVAAGAHCWARQRWARRAPVRHAARPAAPRPPGKRRQRGPGREGPGGEAPDCLLPLPAQATRRRYPLPQARPALPLCLSTARWEGSSPRSAPWARRAGPLRSPVTVRIAPPGAGIARSPAMEQLVSPLAFPATSSPDPCAKETVLNAIRESRKRAVEEEEEEEDQPFGNDQESKRRRHDSSGSGQSAFEPLVANGAPASLIPKPGSLKRSLVSHCPDDCSNKRSRTSSVSSLNNTYAGGIPSSIRNAIASSYSSSRGLAQLWKRSGVSMSPLSSPASSRPQTPEWPLKKQSEGAAPLLQPYTSLLRAGFDLSPSVVMESPVWKKQNSLSPSSTSGSSGKRKRKIPLLSSLRGDQLVLPPPPQLGYSITSEDLDAEKKAVLQWFNSVLEDKAGKDGLGMWRGRSKPRAGRPGSSRASSVLAVAASLPSPSAGQPPVPTVSLESSSLPASSTDTKPVPVLSTPVPSAPSALPVQPSSSLAPPAFTEQSQTPSKPSSFPKPVLFGMLNTPPASQPAVTTATPAPTTATAAPTASTAVPTTATAVPTPPAAVPTTTPTFNFISSESLSLCLQTCGTAGHRPPTASTTTVAGFVGLPNVIFTTAATTATTQSSSTDATIKPVFSFGLNPPASTGPAASVTISAATSTSTAQPFLFGGPANSTPSTETSFATLGSVFQFGKPLTATVTATTSVSGGPAFGQAPSNSTVAATTAGFSIFGSTTLASSAPATTAQAPLTFGSSISAFGSSFSASAKPPPPYPGTGSQPNFSTGPAESQVPASKPAAGPISFTPPFSFGAPPAQSVAQPAFGSGAPPAFGTTSTQGSFGTSSSQTAFGTTTSVFSFGTATSTTSSFGATTQTTSSSTGAAVFGTTPSPFTFGASTQPGPSAGTFGMGTAGLSSGSPAVAFNFGAGQSGAAPAATPFGSSLPQSALGAQGQSTPFAFTMTSTPNNKPVFGGASVPTFGQSTPVPGAVGSGSSTLSFRTPSTPASSFGGVGSSFGSSTPTFSIGAGSKTGTRQRLQARRQHNRKK</sequence>
<dbReference type="GO" id="GO:0006405">
    <property type="term" value="P:RNA export from nucleus"/>
    <property type="evidence" value="ECO:0007669"/>
    <property type="project" value="TreeGrafter"/>
</dbReference>
<feature type="compositionally biased region" description="Basic and acidic residues" evidence="1">
    <location>
        <begin position="13"/>
        <end position="27"/>
    </location>
</feature>
<feature type="region of interest" description="Disordered" evidence="1">
    <location>
        <begin position="1"/>
        <end position="41"/>
    </location>
</feature>
<proteinExistence type="predicted"/>
<dbReference type="Ensembl" id="ENSMCST00000010190.1">
    <property type="protein sequence ID" value="ENSMCSP00000009943.1"/>
    <property type="gene ID" value="ENSMCSG00000006959.1"/>
</dbReference>
<evidence type="ECO:0000256" key="1">
    <source>
        <dbReference type="SAM" id="MobiDB-lite"/>
    </source>
</evidence>
<accession>A0A8C5X4H3</accession>
<name>A0A8C5X4H3_9PASS</name>
<feature type="compositionally biased region" description="Polar residues" evidence="1">
    <location>
        <begin position="1147"/>
        <end position="1161"/>
    </location>
</feature>
<feature type="compositionally biased region" description="Low complexity" evidence="1">
    <location>
        <begin position="617"/>
        <end position="627"/>
    </location>
</feature>
<dbReference type="GO" id="GO:0008139">
    <property type="term" value="F:nuclear localization sequence binding"/>
    <property type="evidence" value="ECO:0007669"/>
    <property type="project" value="TreeGrafter"/>
</dbReference>
<feature type="compositionally biased region" description="Basic residues" evidence="1">
    <location>
        <begin position="1192"/>
        <end position="1202"/>
    </location>
</feature>
<feature type="region of interest" description="Disordered" evidence="1">
    <location>
        <begin position="1138"/>
        <end position="1202"/>
    </location>
</feature>
<feature type="compositionally biased region" description="Low complexity" evidence="1">
    <location>
        <begin position="684"/>
        <end position="709"/>
    </location>
</feature>
<feature type="region of interest" description="Disordered" evidence="1">
    <location>
        <begin position="921"/>
        <end position="1002"/>
    </location>
</feature>
<reference evidence="2" key="1">
    <citation type="submission" date="2025-08" db="UniProtKB">
        <authorList>
            <consortium name="Ensembl"/>
        </authorList>
    </citation>
    <scope>IDENTIFICATION</scope>
</reference>
<feature type="region of interest" description="Disordered" evidence="1">
    <location>
        <begin position="394"/>
        <end position="414"/>
    </location>
</feature>
<evidence type="ECO:0000313" key="3">
    <source>
        <dbReference type="Proteomes" id="UP000694560"/>
    </source>
</evidence>
<organism evidence="2 3">
    <name type="scientific">Malurus cyaneus samueli</name>
    <dbReference type="NCBI Taxonomy" id="2593467"/>
    <lineage>
        <taxon>Eukaryota</taxon>
        <taxon>Metazoa</taxon>
        <taxon>Chordata</taxon>
        <taxon>Craniata</taxon>
        <taxon>Vertebrata</taxon>
        <taxon>Euteleostomi</taxon>
        <taxon>Archelosauria</taxon>
        <taxon>Archosauria</taxon>
        <taxon>Dinosauria</taxon>
        <taxon>Saurischia</taxon>
        <taxon>Theropoda</taxon>
        <taxon>Coelurosauria</taxon>
        <taxon>Aves</taxon>
        <taxon>Neognathae</taxon>
        <taxon>Neoaves</taxon>
        <taxon>Telluraves</taxon>
        <taxon>Australaves</taxon>
        <taxon>Passeriformes</taxon>
        <taxon>Meliphagoidea</taxon>
        <taxon>Maluridae</taxon>
        <taxon>Malurus</taxon>
    </lineage>
</organism>
<feature type="region of interest" description="Disordered" evidence="1">
    <location>
        <begin position="571"/>
        <end position="709"/>
    </location>
</feature>
<feature type="region of interest" description="Disordered" evidence="1">
    <location>
        <begin position="329"/>
        <end position="368"/>
    </location>
</feature>
<reference evidence="2" key="2">
    <citation type="submission" date="2025-09" db="UniProtKB">
        <authorList>
            <consortium name="Ensembl"/>
        </authorList>
    </citation>
    <scope>IDENTIFICATION</scope>
</reference>
<feature type="compositionally biased region" description="Low complexity" evidence="1">
    <location>
        <begin position="446"/>
        <end position="458"/>
    </location>
</feature>
<dbReference type="InterPro" id="IPR026054">
    <property type="entry name" value="Nucleoporin"/>
</dbReference>
<feature type="compositionally biased region" description="Low complexity" evidence="1">
    <location>
        <begin position="586"/>
        <end position="608"/>
    </location>
</feature>
<feature type="compositionally biased region" description="Low complexity" evidence="1">
    <location>
        <begin position="505"/>
        <end position="515"/>
    </location>
</feature>
<keyword evidence="3" id="KW-1185">Reference proteome</keyword>
<evidence type="ECO:0008006" key="4">
    <source>
        <dbReference type="Google" id="ProtNLM"/>
    </source>
</evidence>
<dbReference type="GO" id="GO:0017056">
    <property type="term" value="F:structural constituent of nuclear pore"/>
    <property type="evidence" value="ECO:0007669"/>
    <property type="project" value="TreeGrafter"/>
</dbReference>
<feature type="compositionally biased region" description="Pro residues" evidence="1">
    <location>
        <begin position="66"/>
        <end position="84"/>
    </location>
</feature>
<dbReference type="AlphaFoldDB" id="A0A8C5X4H3"/>
<feature type="compositionally biased region" description="Low complexity" evidence="1">
    <location>
        <begin position="987"/>
        <end position="1002"/>
    </location>
</feature>
<feature type="compositionally biased region" description="Basic residues" evidence="1">
    <location>
        <begin position="1"/>
        <end position="11"/>
    </location>
</feature>
<dbReference type="PANTHER" id="PTHR23193">
    <property type="entry name" value="NUCLEAR PORE COMPLEX PROTEIN NUP"/>
    <property type="match status" value="1"/>
</dbReference>
<dbReference type="Proteomes" id="UP000694560">
    <property type="component" value="Unplaced"/>
</dbReference>
<feature type="compositionally biased region" description="Gly residues" evidence="1">
    <location>
        <begin position="145"/>
        <end position="156"/>
    </location>
</feature>
<feature type="region of interest" description="Disordered" evidence="1">
    <location>
        <begin position="498"/>
        <end position="520"/>
    </location>
</feature>
<dbReference type="GO" id="GO:0005643">
    <property type="term" value="C:nuclear pore"/>
    <property type="evidence" value="ECO:0007669"/>
    <property type="project" value="TreeGrafter"/>
</dbReference>
<dbReference type="OrthoDB" id="6510268at2759"/>
<dbReference type="GO" id="GO:0006606">
    <property type="term" value="P:protein import into nucleus"/>
    <property type="evidence" value="ECO:0007669"/>
    <property type="project" value="TreeGrafter"/>
</dbReference>
<feature type="region of interest" description="Disordered" evidence="1">
    <location>
        <begin position="446"/>
        <end position="469"/>
    </location>
</feature>
<feature type="region of interest" description="Disordered" evidence="1">
    <location>
        <begin position="54"/>
        <end position="174"/>
    </location>
</feature>
<feature type="compositionally biased region" description="Basic residues" evidence="1">
    <location>
        <begin position="193"/>
        <end position="202"/>
    </location>
</feature>
<dbReference type="Pfam" id="PF15229">
    <property type="entry name" value="POM121"/>
    <property type="match status" value="1"/>
</dbReference>